<evidence type="ECO:0008006" key="3">
    <source>
        <dbReference type="Google" id="ProtNLM"/>
    </source>
</evidence>
<comment type="caution">
    <text evidence="1">The sequence shown here is derived from an EMBL/GenBank/DDBJ whole genome shotgun (WGS) entry which is preliminary data.</text>
</comment>
<protein>
    <recommendedName>
        <fullName evidence="3">Peptidase aspartic putative domain-containing protein</fullName>
    </recommendedName>
</protein>
<dbReference type="EMBL" id="VTPC01082241">
    <property type="protein sequence ID" value="KAF2887690.1"/>
    <property type="molecule type" value="Genomic_DNA"/>
</dbReference>
<dbReference type="PANTHER" id="PTHR47331">
    <property type="entry name" value="PHD-TYPE DOMAIN-CONTAINING PROTEIN"/>
    <property type="match status" value="1"/>
</dbReference>
<sequence>MSIQCQVCHKNHNTLLHLDTQIHETEVVSGVNSVNCLAKQQCNNILLPTVKVRIKSENGKFIIACGLLDSGSQSSFITRRIIKKLNLKTFDNLTVMGISENITRIQKSVNLNIESCVYNYMINVNCAVVDKITTNFPQFEFDTGSINIPNNIVLSDTSFNKPGNIDVLLGANVFFQILLRGTIKLGTNNLVLQNTLFGFVASGSIPINLINHNLCSNFLVVSLHSLTHLENLVSRFWETEKVPEVFPEFPTEREACETLYQNSVQVVNNRFQVRLPLKQGLNDLNLGDSFSVAYKKFENLEKRFKVNPNLFCQYKSFINEYVSLGHAKIVNIDDYDLNSGSVYFMAHHPVIREDKKTTKLRVVFDGSMKTKSNKSINDLMYNGAIVQKELFDILILFRSYKYVILTDIKQTYRMILIHPDHRPLQNILWHENSNSSIQCLQLQTVTYGLKSSPFLATRCLVDLAHAEESNFPLASRALLNNKYVNDILSGGDTIEEVNQLKAELINVLKLRSFELHKSHNYVNYTYN</sequence>
<evidence type="ECO:0000313" key="1">
    <source>
        <dbReference type="EMBL" id="KAF2887690.1"/>
    </source>
</evidence>
<proteinExistence type="predicted"/>
<dbReference type="Gene3D" id="2.40.70.10">
    <property type="entry name" value="Acid Proteases"/>
    <property type="match status" value="1"/>
</dbReference>
<dbReference type="AlphaFoldDB" id="A0A8K0CI58"/>
<accession>A0A8K0CI58</accession>
<dbReference type="Proteomes" id="UP000801492">
    <property type="component" value="Unassembled WGS sequence"/>
</dbReference>
<keyword evidence="2" id="KW-1185">Reference proteome</keyword>
<organism evidence="1 2">
    <name type="scientific">Ignelater luminosus</name>
    <name type="common">Cucubano</name>
    <name type="synonym">Pyrophorus luminosus</name>
    <dbReference type="NCBI Taxonomy" id="2038154"/>
    <lineage>
        <taxon>Eukaryota</taxon>
        <taxon>Metazoa</taxon>
        <taxon>Ecdysozoa</taxon>
        <taxon>Arthropoda</taxon>
        <taxon>Hexapoda</taxon>
        <taxon>Insecta</taxon>
        <taxon>Pterygota</taxon>
        <taxon>Neoptera</taxon>
        <taxon>Endopterygota</taxon>
        <taxon>Coleoptera</taxon>
        <taxon>Polyphaga</taxon>
        <taxon>Elateriformia</taxon>
        <taxon>Elateroidea</taxon>
        <taxon>Elateridae</taxon>
        <taxon>Agrypninae</taxon>
        <taxon>Pyrophorini</taxon>
        <taxon>Ignelater</taxon>
    </lineage>
</organism>
<dbReference type="GO" id="GO:0071897">
    <property type="term" value="P:DNA biosynthetic process"/>
    <property type="evidence" value="ECO:0007669"/>
    <property type="project" value="UniProtKB-ARBA"/>
</dbReference>
<reference evidence="1" key="1">
    <citation type="submission" date="2019-08" db="EMBL/GenBank/DDBJ databases">
        <title>The genome of the North American firefly Photinus pyralis.</title>
        <authorList>
            <consortium name="Photinus pyralis genome working group"/>
            <person name="Fallon T.R."/>
            <person name="Sander Lower S.E."/>
            <person name="Weng J.-K."/>
        </authorList>
    </citation>
    <scope>NUCLEOTIDE SEQUENCE</scope>
    <source>
        <strain evidence="1">TRF0915ILg1</strain>
        <tissue evidence="1">Whole body</tissue>
    </source>
</reference>
<dbReference type="SUPFAM" id="SSF56672">
    <property type="entry name" value="DNA/RNA polymerases"/>
    <property type="match status" value="1"/>
</dbReference>
<dbReference type="InterPro" id="IPR043502">
    <property type="entry name" value="DNA/RNA_pol_sf"/>
</dbReference>
<evidence type="ECO:0000313" key="2">
    <source>
        <dbReference type="Proteomes" id="UP000801492"/>
    </source>
</evidence>
<dbReference type="OrthoDB" id="5920040at2759"/>
<dbReference type="PANTHER" id="PTHR47331:SF1">
    <property type="entry name" value="GAG-LIKE PROTEIN"/>
    <property type="match status" value="1"/>
</dbReference>
<name>A0A8K0CI58_IGNLU</name>
<dbReference type="InterPro" id="IPR021109">
    <property type="entry name" value="Peptidase_aspartic_dom_sf"/>
</dbReference>
<gene>
    <name evidence="1" type="ORF">ILUMI_18483</name>
</gene>